<evidence type="ECO:0000256" key="5">
    <source>
        <dbReference type="ARBA" id="ARBA00023136"/>
    </source>
</evidence>
<dbReference type="EMBL" id="JAJNEC010000005">
    <property type="protein sequence ID" value="MCD2424129.1"/>
    <property type="molecule type" value="Genomic_DNA"/>
</dbReference>
<keyword evidence="10" id="KW-0675">Receptor</keyword>
<dbReference type="Proteomes" id="UP001199816">
    <property type="component" value="Unassembled WGS sequence"/>
</dbReference>
<dbReference type="Gene3D" id="2.170.130.10">
    <property type="entry name" value="TonB-dependent receptor, plug domain"/>
    <property type="match status" value="1"/>
</dbReference>
<feature type="chain" id="PRO_5047017176" evidence="8">
    <location>
        <begin position="18"/>
        <end position="1082"/>
    </location>
</feature>
<gene>
    <name evidence="10" type="ORF">LQ567_15220</name>
</gene>
<evidence type="ECO:0000259" key="9">
    <source>
        <dbReference type="Pfam" id="PF07715"/>
    </source>
</evidence>
<reference evidence="10 11" key="1">
    <citation type="submission" date="2021-11" db="EMBL/GenBank/DDBJ databases">
        <title>Genomic of Niabella pedocola.</title>
        <authorList>
            <person name="Wu T."/>
        </authorList>
    </citation>
    <scope>NUCLEOTIDE SEQUENCE [LARGE SCALE GENOMIC DNA]</scope>
    <source>
        <strain evidence="10 11">JCM 31011</strain>
    </source>
</reference>
<evidence type="ECO:0000256" key="2">
    <source>
        <dbReference type="ARBA" id="ARBA00022448"/>
    </source>
</evidence>
<keyword evidence="6 7" id="KW-0998">Cell outer membrane</keyword>
<evidence type="ECO:0000313" key="11">
    <source>
        <dbReference type="Proteomes" id="UP001199816"/>
    </source>
</evidence>
<dbReference type="PROSITE" id="PS52016">
    <property type="entry name" value="TONB_DEPENDENT_REC_3"/>
    <property type="match status" value="1"/>
</dbReference>
<evidence type="ECO:0000256" key="3">
    <source>
        <dbReference type="ARBA" id="ARBA00022452"/>
    </source>
</evidence>
<dbReference type="SUPFAM" id="SSF49464">
    <property type="entry name" value="Carboxypeptidase regulatory domain-like"/>
    <property type="match status" value="1"/>
</dbReference>
<organism evidence="10 11">
    <name type="scientific">Niabella pedocola</name>
    <dbReference type="NCBI Taxonomy" id="1752077"/>
    <lineage>
        <taxon>Bacteria</taxon>
        <taxon>Pseudomonadati</taxon>
        <taxon>Bacteroidota</taxon>
        <taxon>Chitinophagia</taxon>
        <taxon>Chitinophagales</taxon>
        <taxon>Chitinophagaceae</taxon>
        <taxon>Niabella</taxon>
    </lineage>
</organism>
<dbReference type="Gene3D" id="2.60.40.1120">
    <property type="entry name" value="Carboxypeptidase-like, regulatory domain"/>
    <property type="match status" value="1"/>
</dbReference>
<comment type="caution">
    <text evidence="10">The sequence shown here is derived from an EMBL/GenBank/DDBJ whole genome shotgun (WGS) entry which is preliminary data.</text>
</comment>
<dbReference type="Pfam" id="PF13715">
    <property type="entry name" value="CarbopepD_reg_2"/>
    <property type="match status" value="1"/>
</dbReference>
<keyword evidence="8" id="KW-0732">Signal</keyword>
<sequence length="1082" mass="118854">MKLTMLFLLFFTFHIHASGFGQQRIHLKVKKTELAEVLRSIEAKTSYRFLYNNDLPAMRSKVTLNARDATIEEVLPQLLFYTDMTFQLMANDLIVLRENPLEKKAITVTGKVTDSSGAPLSGVSVQVKGTTIGTVTNVEGAFTLSVPDANSTLVFSMVGYDAQEYPLNGNTQVNITLIASQQVMDQVVVIGYGTARKRELTGSVASVKGEELAKQPVQTPTQALQGKVSGVQVISSGQPNAAPKLRIRGTGSTLSGAEPLYVVDGVITDDIRNINNNDIVTMEILKDASSTAIYGMRAANGVVLITTKKGRKGKMKLSYDMNIGLREASKLVDMAGANQYAGYLNEANISFGTGDSVIRRSALTGANTDWYDAILQKGFQQNHNLSISGGGDNVTYFLSAGYLTDQGIQKGNDFKRFTLRSNNEYIISKKLKFSTLLSFTNSKDDGPNAGAFQSAYRAAPIVPAKVGSRYGNTSLANNVSNPLVSIDKTSSLFQTNRIQGAGTLEYKPVEWLTLKSSMGIDANFIKNRTYDYAFLSDTVTFLTGGGNQQRANSQLALEKNDNFRYVWDNTVTFAKRFDRHNITFLVGMTAEEFRSNSERGTAINVPVNKDQWYLNAGTPGSQTVNNEGDKWARNSYLSRLMYSFDERYSLTASIRADGTSRFGSGQRWGYFPSVGAAWNVAREVFMQNQDVLNDFKIRASWGHVGNDGIPSSLYQIIANTSKPYYFDGTRYVTVTFDDIADPNLHWEVTDETDIGIDFATLNSRLSGTIDYYNKKAKEALTVVNIPKIFGDDQLHTNAASFQNTGMEFSLNWADKFGTDWRYSIGGNLAFNNNKVLDFGGGQPLFNGNLNGGFTTLSDNGHAIGSFYLLQMDGIFQSLDEITNSAQPGASVGDIRYKDLSGPQGAPDGVINDFDRAFSGAYQPRMTYGANGSISNKNWDFSIGTYGTSGSKIYNGKKALRGTDTKDNIEAAVVNDRWTLNNPSNKVPRATLGPLPNSTYFLENGNFFRINNVTLGYTFSGNWIERAGISRLRLYVTSQNLFTFTHYSGFTPEILSGGILDAGIERETYPATRTFAFGINASF</sequence>
<feature type="signal peptide" evidence="8">
    <location>
        <begin position="1"/>
        <end position="17"/>
    </location>
</feature>
<dbReference type="InterPro" id="IPR023996">
    <property type="entry name" value="TonB-dep_OMP_SusC/RagA"/>
</dbReference>
<keyword evidence="2 7" id="KW-0813">Transport</keyword>
<comment type="subcellular location">
    <subcellularLocation>
        <location evidence="1 7">Cell outer membrane</location>
        <topology evidence="1 7">Multi-pass membrane protein</topology>
    </subcellularLocation>
</comment>
<name>A0ABS8PTJ2_9BACT</name>
<keyword evidence="3 7" id="KW-1134">Transmembrane beta strand</keyword>
<dbReference type="Pfam" id="PF07715">
    <property type="entry name" value="Plug"/>
    <property type="match status" value="1"/>
</dbReference>
<accession>A0ABS8PTJ2</accession>
<evidence type="ECO:0000256" key="4">
    <source>
        <dbReference type="ARBA" id="ARBA00022692"/>
    </source>
</evidence>
<dbReference type="Gene3D" id="2.40.170.20">
    <property type="entry name" value="TonB-dependent receptor, beta-barrel domain"/>
    <property type="match status" value="1"/>
</dbReference>
<dbReference type="InterPro" id="IPR008969">
    <property type="entry name" value="CarboxyPept-like_regulatory"/>
</dbReference>
<comment type="similarity">
    <text evidence="7">Belongs to the TonB-dependent receptor family.</text>
</comment>
<dbReference type="InterPro" id="IPR037066">
    <property type="entry name" value="Plug_dom_sf"/>
</dbReference>
<keyword evidence="4 7" id="KW-0812">Transmembrane</keyword>
<evidence type="ECO:0000256" key="8">
    <source>
        <dbReference type="SAM" id="SignalP"/>
    </source>
</evidence>
<keyword evidence="11" id="KW-1185">Reference proteome</keyword>
<evidence type="ECO:0000256" key="1">
    <source>
        <dbReference type="ARBA" id="ARBA00004571"/>
    </source>
</evidence>
<feature type="domain" description="TonB-dependent receptor plug" evidence="9">
    <location>
        <begin position="197"/>
        <end position="302"/>
    </location>
</feature>
<dbReference type="RefSeq" id="WP_231005384.1">
    <property type="nucleotide sequence ID" value="NZ_JAJNEC010000005.1"/>
</dbReference>
<evidence type="ECO:0000256" key="6">
    <source>
        <dbReference type="ARBA" id="ARBA00023237"/>
    </source>
</evidence>
<dbReference type="InterPro" id="IPR012910">
    <property type="entry name" value="Plug_dom"/>
</dbReference>
<dbReference type="SUPFAM" id="SSF56935">
    <property type="entry name" value="Porins"/>
    <property type="match status" value="1"/>
</dbReference>
<proteinExistence type="inferred from homology"/>
<dbReference type="NCBIfam" id="TIGR04056">
    <property type="entry name" value="OMP_RagA_SusC"/>
    <property type="match status" value="1"/>
</dbReference>
<dbReference type="InterPro" id="IPR036942">
    <property type="entry name" value="Beta-barrel_TonB_sf"/>
</dbReference>
<keyword evidence="5 7" id="KW-0472">Membrane</keyword>
<dbReference type="InterPro" id="IPR039426">
    <property type="entry name" value="TonB-dep_rcpt-like"/>
</dbReference>
<evidence type="ECO:0000313" key="10">
    <source>
        <dbReference type="EMBL" id="MCD2424129.1"/>
    </source>
</evidence>
<evidence type="ECO:0000256" key="7">
    <source>
        <dbReference type="PROSITE-ProRule" id="PRU01360"/>
    </source>
</evidence>
<dbReference type="NCBIfam" id="TIGR04057">
    <property type="entry name" value="SusC_RagA_signa"/>
    <property type="match status" value="1"/>
</dbReference>
<dbReference type="InterPro" id="IPR023997">
    <property type="entry name" value="TonB-dep_OMP_SusC/RagA_CS"/>
</dbReference>
<protein>
    <submittedName>
        <fullName evidence="10">TonB-dependent receptor</fullName>
    </submittedName>
</protein>